<name>A0ABS8WTV4_DATST</name>
<proteinExistence type="predicted"/>
<evidence type="ECO:0000313" key="1">
    <source>
        <dbReference type="EMBL" id="MCE3215596.1"/>
    </source>
</evidence>
<protein>
    <submittedName>
        <fullName evidence="1">Uncharacterized protein</fullName>
    </submittedName>
</protein>
<gene>
    <name evidence="1" type="ORF">HAX54_002904</name>
</gene>
<organism evidence="1 2">
    <name type="scientific">Datura stramonium</name>
    <name type="common">Jimsonweed</name>
    <name type="synonym">Common thornapple</name>
    <dbReference type="NCBI Taxonomy" id="4076"/>
    <lineage>
        <taxon>Eukaryota</taxon>
        <taxon>Viridiplantae</taxon>
        <taxon>Streptophyta</taxon>
        <taxon>Embryophyta</taxon>
        <taxon>Tracheophyta</taxon>
        <taxon>Spermatophyta</taxon>
        <taxon>Magnoliopsida</taxon>
        <taxon>eudicotyledons</taxon>
        <taxon>Gunneridae</taxon>
        <taxon>Pentapetalae</taxon>
        <taxon>asterids</taxon>
        <taxon>lamiids</taxon>
        <taxon>Solanales</taxon>
        <taxon>Solanaceae</taxon>
        <taxon>Solanoideae</taxon>
        <taxon>Datureae</taxon>
        <taxon>Datura</taxon>
    </lineage>
</organism>
<sequence length="102" mass="12219">TEYDNFGQEFPSNDFDVDFHHRKSESWFMIDFVLLIYVREISDDFRGEDRIHKELGSEVVVVRDLSIEFAKRSVWTESTLCFAFVRWASYWRSSRSIDVLPL</sequence>
<comment type="caution">
    <text evidence="1">The sequence shown here is derived from an EMBL/GenBank/DDBJ whole genome shotgun (WGS) entry which is preliminary data.</text>
</comment>
<feature type="non-terminal residue" evidence="1">
    <location>
        <position position="1"/>
    </location>
</feature>
<reference evidence="1 2" key="1">
    <citation type="journal article" date="2021" name="BMC Genomics">
        <title>Datura genome reveals duplications of psychoactive alkaloid biosynthetic genes and high mutation rate following tissue culture.</title>
        <authorList>
            <person name="Rajewski A."/>
            <person name="Carter-House D."/>
            <person name="Stajich J."/>
            <person name="Litt A."/>
        </authorList>
    </citation>
    <scope>NUCLEOTIDE SEQUENCE [LARGE SCALE GENOMIC DNA]</scope>
    <source>
        <strain evidence="1">AR-01</strain>
    </source>
</reference>
<accession>A0ABS8WTV4</accession>
<evidence type="ECO:0000313" key="2">
    <source>
        <dbReference type="Proteomes" id="UP000823775"/>
    </source>
</evidence>
<dbReference type="EMBL" id="JACEIK010011305">
    <property type="protein sequence ID" value="MCE3215596.1"/>
    <property type="molecule type" value="Genomic_DNA"/>
</dbReference>
<dbReference type="Proteomes" id="UP000823775">
    <property type="component" value="Unassembled WGS sequence"/>
</dbReference>
<keyword evidence="2" id="KW-1185">Reference proteome</keyword>